<reference evidence="3" key="1">
    <citation type="submission" date="2023-01" db="EMBL/GenBank/DDBJ databases">
        <title>Whole genome sequence of Paucibacter sp. S2-9 isolated from pond sediment.</title>
        <authorList>
            <person name="Jung J.Y."/>
        </authorList>
    </citation>
    <scope>NUCLEOTIDE SEQUENCE</scope>
    <source>
        <strain evidence="3">S2-9</strain>
    </source>
</reference>
<sequence>MAEAQRARALDVLRGATLALMIVVNMSISEALSYGPLLHAPWHGLTLTDVVFPTFLFVVGAALSFTLPRYERLGEAALLMKLCRRSALIFLCGYLLSWFPFVRVGPDGGLALLPLAGTRILGVLQRIALAYAIAALLLHYGRARAALIYSGAVLLLCWWVLAQWGDLSLAGNAARKLDLWLLGAAHLYQGEGLAFDPEGLLGTLPAVVHVLAGHAAAGLVQRRGPGYESIAKLLMAGLLAIALALAWHGVLPINKKLWTGSYVLCTVGIDLCLLGLLVWAVDLRGWRRGCAFFEVFGRNTLFIYLLAEVAMSLLWLLPLRGRPLFEQLYAHGFQSWAGDKPGSLLFALCFMLVCWAVAAWMDRRQLYIKL</sequence>
<protein>
    <submittedName>
        <fullName evidence="3">Heparan-alpha-glucosaminide N-acetyltransferase domain-containing protein</fullName>
    </submittedName>
</protein>
<feature type="transmembrane region" description="Helical" evidence="1">
    <location>
        <begin position="233"/>
        <end position="251"/>
    </location>
</feature>
<feature type="transmembrane region" description="Helical" evidence="1">
    <location>
        <begin position="145"/>
        <end position="162"/>
    </location>
</feature>
<feature type="transmembrane region" description="Helical" evidence="1">
    <location>
        <begin position="200"/>
        <end position="221"/>
    </location>
</feature>
<keyword evidence="4" id="KW-1185">Reference proteome</keyword>
<dbReference type="PANTHER" id="PTHR31061:SF24">
    <property type="entry name" value="LD22376P"/>
    <property type="match status" value="1"/>
</dbReference>
<keyword evidence="1" id="KW-1133">Transmembrane helix</keyword>
<feature type="transmembrane region" description="Helical" evidence="1">
    <location>
        <begin position="341"/>
        <end position="361"/>
    </location>
</feature>
<evidence type="ECO:0000259" key="2">
    <source>
        <dbReference type="Pfam" id="PF07786"/>
    </source>
</evidence>
<feature type="domain" description="Heparan-alpha-glucosaminide N-acetyltransferase catalytic" evidence="2">
    <location>
        <begin position="6"/>
        <end position="223"/>
    </location>
</feature>
<feature type="transmembrane region" description="Helical" evidence="1">
    <location>
        <begin position="12"/>
        <end position="32"/>
    </location>
</feature>
<proteinExistence type="predicted"/>
<dbReference type="AlphaFoldDB" id="A0AA95NA63"/>
<accession>A0AA95NA63</accession>
<evidence type="ECO:0000313" key="4">
    <source>
        <dbReference type="Proteomes" id="UP001177769"/>
    </source>
</evidence>
<gene>
    <name evidence="3" type="ORF">PFX98_20470</name>
</gene>
<dbReference type="KEGG" id="pais:PFX98_20470"/>
<evidence type="ECO:0000256" key="1">
    <source>
        <dbReference type="SAM" id="Phobius"/>
    </source>
</evidence>
<evidence type="ECO:0000313" key="3">
    <source>
        <dbReference type="EMBL" id="WIT11247.1"/>
    </source>
</evidence>
<dbReference type="RefSeq" id="WP_285232327.1">
    <property type="nucleotide sequence ID" value="NZ_CP116346.1"/>
</dbReference>
<name>A0AA95NA63_9BURK</name>
<dbReference type="InterPro" id="IPR012429">
    <property type="entry name" value="HGSNAT_cat"/>
</dbReference>
<dbReference type="Pfam" id="PF07786">
    <property type="entry name" value="HGSNAT_cat"/>
    <property type="match status" value="1"/>
</dbReference>
<organism evidence="3 4">
    <name type="scientific">Paucibacter sediminis</name>
    <dbReference type="NCBI Taxonomy" id="3019553"/>
    <lineage>
        <taxon>Bacteria</taxon>
        <taxon>Pseudomonadati</taxon>
        <taxon>Pseudomonadota</taxon>
        <taxon>Betaproteobacteria</taxon>
        <taxon>Burkholderiales</taxon>
        <taxon>Sphaerotilaceae</taxon>
        <taxon>Roseateles</taxon>
    </lineage>
</organism>
<feature type="transmembrane region" description="Helical" evidence="1">
    <location>
        <begin position="301"/>
        <end position="321"/>
    </location>
</feature>
<feature type="transmembrane region" description="Helical" evidence="1">
    <location>
        <begin position="52"/>
        <end position="70"/>
    </location>
</feature>
<keyword evidence="1" id="KW-0472">Membrane</keyword>
<feature type="transmembrane region" description="Helical" evidence="1">
    <location>
        <begin position="257"/>
        <end position="281"/>
    </location>
</feature>
<dbReference type="EMBL" id="CP116346">
    <property type="protein sequence ID" value="WIT11247.1"/>
    <property type="molecule type" value="Genomic_DNA"/>
</dbReference>
<feature type="transmembrane region" description="Helical" evidence="1">
    <location>
        <begin position="82"/>
        <end position="100"/>
    </location>
</feature>
<feature type="transmembrane region" description="Helical" evidence="1">
    <location>
        <begin position="120"/>
        <end position="138"/>
    </location>
</feature>
<dbReference type="PANTHER" id="PTHR31061">
    <property type="entry name" value="LD22376P"/>
    <property type="match status" value="1"/>
</dbReference>
<keyword evidence="1" id="KW-0812">Transmembrane</keyword>
<dbReference type="Proteomes" id="UP001177769">
    <property type="component" value="Chromosome"/>
</dbReference>